<keyword evidence="6" id="KW-1185">Reference proteome</keyword>
<dbReference type="SUPFAM" id="SSF46774">
    <property type="entry name" value="ARID-like"/>
    <property type="match status" value="1"/>
</dbReference>
<dbReference type="SMART" id="SM01014">
    <property type="entry name" value="ARID"/>
    <property type="match status" value="1"/>
</dbReference>
<dbReference type="AlphaFoldDB" id="A0A388K4F6"/>
<dbReference type="GO" id="GO:0005634">
    <property type="term" value="C:nucleus"/>
    <property type="evidence" value="ECO:0007669"/>
    <property type="project" value="UniProtKB-UniRule"/>
</dbReference>
<dbReference type="InterPro" id="IPR001606">
    <property type="entry name" value="ARID_dom"/>
</dbReference>
<dbReference type="InterPro" id="IPR036431">
    <property type="entry name" value="ARID_dom_sf"/>
</dbReference>
<feature type="compositionally biased region" description="Pro residues" evidence="2">
    <location>
        <begin position="94"/>
        <end position="112"/>
    </location>
</feature>
<keyword evidence="1" id="KW-0238">DNA-binding</keyword>
<dbReference type="EMBL" id="BFEA01000056">
    <property type="protein sequence ID" value="GBG64942.1"/>
    <property type="molecule type" value="Genomic_DNA"/>
</dbReference>
<dbReference type="InterPro" id="IPR045303">
    <property type="entry name" value="ARID_HMGB9-like"/>
</dbReference>
<dbReference type="Pfam" id="PF00505">
    <property type="entry name" value="HMG_box"/>
    <property type="match status" value="1"/>
</dbReference>
<dbReference type="SMART" id="SM00398">
    <property type="entry name" value="HMG"/>
    <property type="match status" value="1"/>
</dbReference>
<comment type="caution">
    <text evidence="5">The sequence shown here is derived from an EMBL/GenBank/DDBJ whole genome shotgun (WGS) entry which is preliminary data.</text>
</comment>
<evidence type="ECO:0000256" key="1">
    <source>
        <dbReference type="PROSITE-ProRule" id="PRU00267"/>
    </source>
</evidence>
<feature type="domain" description="HMG box" evidence="3">
    <location>
        <begin position="465"/>
        <end position="533"/>
    </location>
</feature>
<dbReference type="PROSITE" id="PS51011">
    <property type="entry name" value="ARID"/>
    <property type="match status" value="1"/>
</dbReference>
<feature type="region of interest" description="Disordered" evidence="2">
    <location>
        <begin position="430"/>
        <end position="471"/>
    </location>
</feature>
<feature type="region of interest" description="Disordered" evidence="2">
    <location>
        <begin position="325"/>
        <end position="370"/>
    </location>
</feature>
<organism evidence="5 6">
    <name type="scientific">Chara braunii</name>
    <name type="common">Braun's stonewort</name>
    <dbReference type="NCBI Taxonomy" id="69332"/>
    <lineage>
        <taxon>Eukaryota</taxon>
        <taxon>Viridiplantae</taxon>
        <taxon>Streptophyta</taxon>
        <taxon>Charophyceae</taxon>
        <taxon>Charales</taxon>
        <taxon>Characeae</taxon>
        <taxon>Chara</taxon>
    </lineage>
</organism>
<evidence type="ECO:0000259" key="4">
    <source>
        <dbReference type="PROSITE" id="PS51011"/>
    </source>
</evidence>
<keyword evidence="1" id="KW-0539">Nucleus</keyword>
<dbReference type="PANTHER" id="PTHR46691:SF1">
    <property type="entry name" value="AT-RICH INTERACTIVE DOMAIN-CONTAINING PROTEIN 2"/>
    <property type="match status" value="1"/>
</dbReference>
<evidence type="ECO:0000256" key="2">
    <source>
        <dbReference type="SAM" id="MobiDB-lite"/>
    </source>
</evidence>
<dbReference type="CDD" id="cd22009">
    <property type="entry name" value="HMG-box_AtHMGB9-like"/>
    <property type="match status" value="1"/>
</dbReference>
<dbReference type="CDD" id="cd16872">
    <property type="entry name" value="ARID_HMGB9-like"/>
    <property type="match status" value="1"/>
</dbReference>
<protein>
    <recommendedName>
        <fullName evidence="7">HMG box domain-containing protein</fullName>
    </recommendedName>
</protein>
<dbReference type="STRING" id="69332.A0A388K4F6"/>
<name>A0A388K4F6_CHABU</name>
<dbReference type="Pfam" id="PF01388">
    <property type="entry name" value="ARID"/>
    <property type="match status" value="1"/>
</dbReference>
<proteinExistence type="predicted"/>
<dbReference type="OrthoDB" id="338531at2759"/>
<evidence type="ECO:0000313" key="5">
    <source>
        <dbReference type="EMBL" id="GBG64942.1"/>
    </source>
</evidence>
<feature type="domain" description="ARID" evidence="4">
    <location>
        <begin position="224"/>
        <end position="315"/>
    </location>
</feature>
<dbReference type="Gene3D" id="1.10.30.10">
    <property type="entry name" value="High mobility group box domain"/>
    <property type="match status" value="1"/>
</dbReference>
<feature type="compositionally biased region" description="Basic and acidic residues" evidence="2">
    <location>
        <begin position="454"/>
        <end position="463"/>
    </location>
</feature>
<evidence type="ECO:0000259" key="3">
    <source>
        <dbReference type="PROSITE" id="PS50118"/>
    </source>
</evidence>
<dbReference type="PANTHER" id="PTHR46691">
    <property type="entry name" value="HIGH MOBILITY GROUP B PROTEIN 9"/>
    <property type="match status" value="1"/>
</dbReference>
<dbReference type="Gramene" id="GBG64942">
    <property type="protein sequence ID" value="GBG64942"/>
    <property type="gene ID" value="CBR_g48690"/>
</dbReference>
<dbReference type="GO" id="GO:0003677">
    <property type="term" value="F:DNA binding"/>
    <property type="evidence" value="ECO:0007669"/>
    <property type="project" value="UniProtKB-UniRule"/>
</dbReference>
<dbReference type="Proteomes" id="UP000265515">
    <property type="component" value="Unassembled WGS sequence"/>
</dbReference>
<feature type="region of interest" description="Disordered" evidence="2">
    <location>
        <begin position="46"/>
        <end position="207"/>
    </location>
</feature>
<dbReference type="SUPFAM" id="SSF47095">
    <property type="entry name" value="HMG-box"/>
    <property type="match status" value="1"/>
</dbReference>
<dbReference type="SMART" id="SM00501">
    <property type="entry name" value="BRIGHT"/>
    <property type="match status" value="1"/>
</dbReference>
<feature type="compositionally biased region" description="Pro residues" evidence="2">
    <location>
        <begin position="325"/>
        <end position="335"/>
    </location>
</feature>
<dbReference type="PROSITE" id="PS50118">
    <property type="entry name" value="HMG_BOX_2"/>
    <property type="match status" value="1"/>
</dbReference>
<dbReference type="Gene3D" id="1.10.150.60">
    <property type="entry name" value="ARID DNA-binding domain"/>
    <property type="match status" value="1"/>
</dbReference>
<evidence type="ECO:0008006" key="7">
    <source>
        <dbReference type="Google" id="ProtNLM"/>
    </source>
</evidence>
<feature type="compositionally biased region" description="Low complexity" evidence="2">
    <location>
        <begin position="82"/>
        <end position="93"/>
    </location>
</feature>
<dbReference type="InterPro" id="IPR009071">
    <property type="entry name" value="HMG_box_dom"/>
</dbReference>
<reference evidence="5 6" key="1">
    <citation type="journal article" date="2018" name="Cell">
        <title>The Chara Genome: Secondary Complexity and Implications for Plant Terrestrialization.</title>
        <authorList>
            <person name="Nishiyama T."/>
            <person name="Sakayama H."/>
            <person name="Vries J.D."/>
            <person name="Buschmann H."/>
            <person name="Saint-Marcoux D."/>
            <person name="Ullrich K.K."/>
            <person name="Haas F.B."/>
            <person name="Vanderstraeten L."/>
            <person name="Becker D."/>
            <person name="Lang D."/>
            <person name="Vosolsobe S."/>
            <person name="Rombauts S."/>
            <person name="Wilhelmsson P.K.I."/>
            <person name="Janitza P."/>
            <person name="Kern R."/>
            <person name="Heyl A."/>
            <person name="Rumpler F."/>
            <person name="Villalobos L.I.A.C."/>
            <person name="Clay J.M."/>
            <person name="Skokan R."/>
            <person name="Toyoda A."/>
            <person name="Suzuki Y."/>
            <person name="Kagoshima H."/>
            <person name="Schijlen E."/>
            <person name="Tajeshwar N."/>
            <person name="Catarino B."/>
            <person name="Hetherington A.J."/>
            <person name="Saltykova A."/>
            <person name="Bonnot C."/>
            <person name="Breuninger H."/>
            <person name="Symeonidi A."/>
            <person name="Radhakrishnan G.V."/>
            <person name="Van Nieuwerburgh F."/>
            <person name="Deforce D."/>
            <person name="Chang C."/>
            <person name="Karol K.G."/>
            <person name="Hedrich R."/>
            <person name="Ulvskov P."/>
            <person name="Glockner G."/>
            <person name="Delwiche C.F."/>
            <person name="Petrasek J."/>
            <person name="Van de Peer Y."/>
            <person name="Friml J."/>
            <person name="Beilby M."/>
            <person name="Dolan L."/>
            <person name="Kohara Y."/>
            <person name="Sugano S."/>
            <person name="Fujiyama A."/>
            <person name="Delaux P.-M."/>
            <person name="Quint M."/>
            <person name="TheiBen G."/>
            <person name="Hagemann M."/>
            <person name="Harholt J."/>
            <person name="Dunand C."/>
            <person name="Zachgo S."/>
            <person name="Langdale J."/>
            <person name="Maumus F."/>
            <person name="Straeten D.V.D."/>
            <person name="Gould S.B."/>
            <person name="Rensing S.A."/>
        </authorList>
    </citation>
    <scope>NUCLEOTIDE SEQUENCE [LARGE SCALE GENOMIC DNA]</scope>
    <source>
        <strain evidence="5 6">S276</strain>
    </source>
</reference>
<accession>A0A388K4F6</accession>
<feature type="compositionally biased region" description="Basic and acidic residues" evidence="2">
    <location>
        <begin position="46"/>
        <end position="57"/>
    </location>
</feature>
<gene>
    <name evidence="5" type="ORF">CBR_g48690</name>
</gene>
<dbReference type="PRINTS" id="PR00886">
    <property type="entry name" value="HIGHMOBLTY12"/>
</dbReference>
<feature type="compositionally biased region" description="Low complexity" evidence="2">
    <location>
        <begin position="113"/>
        <end position="146"/>
    </location>
</feature>
<sequence length="746" mass="80187">MEAEQAKLEPAKVHPVLGFPSAAQIGEAAAAAVPPPSREQQLEIETVRHTETSRDQQQDVVPPCMQHGGANHLDQQHHHQQQHQQHVVPSFCFAPPPPPPPLSSPLGIPPAASPSSTSLPPPALGVSAAGVPPLPLALVPPQQSQQPAPPPSSLRIEDHHHLHHPHLSADVSSRSTGGGRVASGSDGAQDDFPASPDRVHGGDSDVPLQISVYPEPLASHDAVVADKGLFLDSLQKFHAACGTPLRIPNVAGKELDMHMLYSEVTSRGGLEQVIKDKKWRDITLPFNFPHTCTSASFTLRKCYIKLLHHFEQVYMFGARGKPVPPPASLPAPSKSPVPEAGNSITYAAPPEVEVKSRQRKRKPATTDASVDPASVIGHTVTGAIEAKFEFGYLVTVMVGAEKLKGVLYHVPVDESLSTAVPSSVGIGLSSGMPTMNGGAAGGKTPLHRRKRRKRDEIPKKDPNAPKPNKTGYNFFFGEWRPKLKEMHPEKSEKDISRMIGELWNKTTDEGKIPYQALGHQDKERYERELKDYRERMAVQMPHVVASGQQQQPQMSHRDHHHHLPPIVSGSLQLVPVMDQASVRSNYEAVENTCFGAPMEAGGSHMEGPNLELRPLLSDGAHVRELDGTNVVLSMAGDGHGSGGNGAAPGGGIEVQGRASMMDGHTTHVEDSHGGHMADMRMSMVEVQRAEGEDSTMGESCAFDVHRSAALTRELMATGVVNAQQLQGLTQQVSSPGLVLGQDAYGT</sequence>
<feature type="DNA-binding region" description="HMG box" evidence="1">
    <location>
        <begin position="465"/>
        <end position="533"/>
    </location>
</feature>
<dbReference type="InterPro" id="IPR036910">
    <property type="entry name" value="HMG_box_dom_sf"/>
</dbReference>
<evidence type="ECO:0000313" key="6">
    <source>
        <dbReference type="Proteomes" id="UP000265515"/>
    </source>
</evidence>